<evidence type="ECO:0000256" key="3">
    <source>
        <dbReference type="ARBA" id="ARBA00022989"/>
    </source>
</evidence>
<dbReference type="InterPro" id="IPR003660">
    <property type="entry name" value="HAMP_dom"/>
</dbReference>
<name>A0ABS8BJT5_9NEIS</name>
<dbReference type="EMBL" id="JAJAWG010000002">
    <property type="protein sequence ID" value="MCB5195869.1"/>
    <property type="molecule type" value="Genomic_DNA"/>
</dbReference>
<keyword evidence="3 8" id="KW-1133">Transmembrane helix</keyword>
<dbReference type="SUPFAM" id="SSF58104">
    <property type="entry name" value="Methyl-accepting chemotaxis protein (MCP) signaling domain"/>
    <property type="match status" value="1"/>
</dbReference>
<evidence type="ECO:0000256" key="5">
    <source>
        <dbReference type="ARBA" id="ARBA00023224"/>
    </source>
</evidence>
<dbReference type="Pfam" id="PF00015">
    <property type="entry name" value="MCPsignal"/>
    <property type="match status" value="1"/>
</dbReference>
<dbReference type="RefSeq" id="WP_226763651.1">
    <property type="nucleotide sequence ID" value="NZ_JAJAWG010000002.1"/>
</dbReference>
<dbReference type="Proteomes" id="UP001198034">
    <property type="component" value="Unassembled WGS sequence"/>
</dbReference>
<accession>A0ABS8BJT5</accession>
<feature type="transmembrane region" description="Helical" evidence="8">
    <location>
        <begin position="68"/>
        <end position="89"/>
    </location>
</feature>
<protein>
    <submittedName>
        <fullName evidence="11">Methyl-accepting chemotaxis protein</fullName>
    </submittedName>
</protein>
<gene>
    <name evidence="11" type="ORF">LG219_06140</name>
</gene>
<dbReference type="InterPro" id="IPR004089">
    <property type="entry name" value="MCPsignal_dom"/>
</dbReference>
<organism evidence="11 12">
    <name type="scientific">Deefgea salmonis</name>
    <dbReference type="NCBI Taxonomy" id="2875502"/>
    <lineage>
        <taxon>Bacteria</taxon>
        <taxon>Pseudomonadati</taxon>
        <taxon>Pseudomonadota</taxon>
        <taxon>Betaproteobacteria</taxon>
        <taxon>Neisseriales</taxon>
        <taxon>Chitinibacteraceae</taxon>
        <taxon>Deefgea</taxon>
    </lineage>
</organism>
<dbReference type="SMART" id="SM00283">
    <property type="entry name" value="MA"/>
    <property type="match status" value="1"/>
</dbReference>
<dbReference type="Pfam" id="PF13675">
    <property type="entry name" value="PilJ"/>
    <property type="match status" value="1"/>
</dbReference>
<keyword evidence="2 8" id="KW-0812">Transmembrane</keyword>
<evidence type="ECO:0000256" key="6">
    <source>
        <dbReference type="ARBA" id="ARBA00029447"/>
    </source>
</evidence>
<evidence type="ECO:0000256" key="2">
    <source>
        <dbReference type="ARBA" id="ARBA00022692"/>
    </source>
</evidence>
<evidence type="ECO:0000256" key="1">
    <source>
        <dbReference type="ARBA" id="ARBA00004141"/>
    </source>
</evidence>
<evidence type="ECO:0000256" key="4">
    <source>
        <dbReference type="ARBA" id="ARBA00023136"/>
    </source>
</evidence>
<comment type="caution">
    <text evidence="11">The sequence shown here is derived from an EMBL/GenBank/DDBJ whole genome shotgun (WGS) entry which is preliminary data.</text>
</comment>
<evidence type="ECO:0000259" key="10">
    <source>
        <dbReference type="PROSITE" id="PS50885"/>
    </source>
</evidence>
<dbReference type="PANTHER" id="PTHR32089:SF119">
    <property type="entry name" value="METHYL-ACCEPTING CHEMOTAXIS PROTEIN CTPL"/>
    <property type="match status" value="1"/>
</dbReference>
<feature type="domain" description="HAMP" evidence="10">
    <location>
        <begin position="398"/>
        <end position="449"/>
    </location>
</feature>
<dbReference type="Gene3D" id="1.10.287.950">
    <property type="entry name" value="Methyl-accepting chemotaxis protein"/>
    <property type="match status" value="1"/>
</dbReference>
<dbReference type="PROSITE" id="PS50111">
    <property type="entry name" value="CHEMOTAXIS_TRANSDUC_2"/>
    <property type="match status" value="1"/>
</dbReference>
<dbReference type="InterPro" id="IPR029095">
    <property type="entry name" value="NarX-like_N"/>
</dbReference>
<dbReference type="PROSITE" id="PS50885">
    <property type="entry name" value="HAMP"/>
    <property type="match status" value="1"/>
</dbReference>
<reference evidence="11 12" key="1">
    <citation type="submission" date="2021-10" db="EMBL/GenBank/DDBJ databases">
        <authorList>
            <person name="Chen M."/>
        </authorList>
    </citation>
    <scope>NUCLEOTIDE SEQUENCE [LARGE SCALE GENOMIC DNA]</scope>
    <source>
        <strain evidence="11 12">H3-26</strain>
    </source>
</reference>
<keyword evidence="12" id="KW-1185">Reference proteome</keyword>
<feature type="domain" description="Methyl-accepting transducer" evidence="9">
    <location>
        <begin position="454"/>
        <end position="690"/>
    </location>
</feature>
<keyword evidence="4 8" id="KW-0472">Membrane</keyword>
<keyword evidence="5 7" id="KW-0807">Transducer</keyword>
<comment type="subcellular location">
    <subcellularLocation>
        <location evidence="1">Membrane</location>
        <topology evidence="1">Multi-pass membrane protein</topology>
    </subcellularLocation>
</comment>
<proteinExistence type="inferred from homology"/>
<feature type="transmembrane region" description="Helical" evidence="8">
    <location>
        <begin position="355"/>
        <end position="379"/>
    </location>
</feature>
<evidence type="ECO:0000256" key="8">
    <source>
        <dbReference type="SAM" id="Phobius"/>
    </source>
</evidence>
<evidence type="ECO:0000256" key="7">
    <source>
        <dbReference type="PROSITE-ProRule" id="PRU00284"/>
    </source>
</evidence>
<comment type="similarity">
    <text evidence="6">Belongs to the methyl-accepting chemotaxis (MCP) protein family.</text>
</comment>
<evidence type="ECO:0000313" key="12">
    <source>
        <dbReference type="Proteomes" id="UP001198034"/>
    </source>
</evidence>
<dbReference type="PANTHER" id="PTHR32089">
    <property type="entry name" value="METHYL-ACCEPTING CHEMOTAXIS PROTEIN MCPB"/>
    <property type="match status" value="1"/>
</dbReference>
<evidence type="ECO:0000259" key="9">
    <source>
        <dbReference type="PROSITE" id="PS50111"/>
    </source>
</evidence>
<evidence type="ECO:0000313" key="11">
    <source>
        <dbReference type="EMBL" id="MCB5195869.1"/>
    </source>
</evidence>
<sequence>MAVMERIRGLFSGSDTAGKSQQSENKKAFDPSRTTWFLDKIRLPEGDDLKALKPTPLIGHLPARQQMAIFLLTMVLAIILFAVTAFLSFRSSSINASNQATATEMQMLSQRIARASTQAIRGDAEAFKILNESYSNFNDDLNKLMNTRNAWNLFQVSGAEQLAQIDTVWNTSFRPNPSRPTVDTILKQKTALMSIGQSVEGINSNDAKLLELTQQFASLLADGGGTLRELDYANQLAMLSQRTSKNANAMLASELINPEVVFLLGKDVSTFNEIVKSFIDGNPELNIRPVSTTAMVDKLEQISVLFKDFQVVVSAFSKNMQPLVNTRLANQAIVRDSEKLLADSKVLAEQYHNSVGGMIIAAVEAAFIFIALASLLLLVRVFNQESVKRRLASEAENRKNQDAILRLLNEMGDLADGDLTIRASVTEDLTGAIADSINFTIEELRNLITGINRATEKVNASSAQAQSISTELLSAAERQSKEIETTNYNVAQIVSSIQGVSSTAAESATVAQSSLAAAESGAEAVNNQIQGMGEIREQIQETAKRIKRLGESSQEIGEIVELISDITEQTNVLALNAAIQAAAAGEAGRGFSVVAEEVQRLAERSGEATKQIGAIVKTIQADTHDAVAAMELSTQGVVEGAKLSDAAGSALSEIGKVSRELARLISSIAHETEDQTLLASKVSNTMRDILSITEQTTAGTQQSAIAVGQLTGLAAELKASVSGFKLS</sequence>